<feature type="compositionally biased region" description="Basic and acidic residues" evidence="7">
    <location>
        <begin position="1887"/>
        <end position="1903"/>
    </location>
</feature>
<feature type="compositionally biased region" description="Polar residues" evidence="7">
    <location>
        <begin position="651"/>
        <end position="661"/>
    </location>
</feature>
<feature type="compositionally biased region" description="Polar residues" evidence="7">
    <location>
        <begin position="1488"/>
        <end position="1503"/>
    </location>
</feature>
<evidence type="ECO:0000259" key="9">
    <source>
        <dbReference type="PROSITE" id="PS50827"/>
    </source>
</evidence>
<keyword evidence="5" id="KW-0539">Nucleus</keyword>
<dbReference type="InterPro" id="IPR011011">
    <property type="entry name" value="Znf_FYVE_PHD"/>
</dbReference>
<feature type="region of interest" description="Disordered" evidence="7">
    <location>
        <begin position="1305"/>
        <end position="1605"/>
    </location>
</feature>
<dbReference type="PROSITE" id="PS50827">
    <property type="entry name" value="DDT"/>
    <property type="match status" value="1"/>
</dbReference>
<name>A0A979FJD5_HYAAZ</name>
<dbReference type="OrthoDB" id="10055895at2759"/>
<feature type="compositionally biased region" description="Polar residues" evidence="7">
    <location>
        <begin position="1374"/>
        <end position="1385"/>
    </location>
</feature>
<keyword evidence="10" id="KW-1185">Reference proteome</keyword>
<feature type="compositionally biased region" description="Low complexity" evidence="7">
    <location>
        <begin position="218"/>
        <end position="238"/>
    </location>
</feature>
<feature type="region of interest" description="Disordered" evidence="7">
    <location>
        <begin position="1883"/>
        <end position="2008"/>
    </location>
</feature>
<dbReference type="GO" id="GO:0042393">
    <property type="term" value="F:histone binding"/>
    <property type="evidence" value="ECO:0007669"/>
    <property type="project" value="TreeGrafter"/>
</dbReference>
<feature type="compositionally biased region" description="Low complexity" evidence="7">
    <location>
        <begin position="2141"/>
        <end position="2153"/>
    </location>
</feature>
<feature type="compositionally biased region" description="Low complexity" evidence="7">
    <location>
        <begin position="1956"/>
        <end position="1965"/>
    </location>
</feature>
<feature type="compositionally biased region" description="Basic and acidic residues" evidence="7">
    <location>
        <begin position="665"/>
        <end position="710"/>
    </location>
</feature>
<feature type="compositionally biased region" description="Basic and acidic residues" evidence="7">
    <location>
        <begin position="1446"/>
        <end position="1469"/>
    </location>
</feature>
<proteinExistence type="predicted"/>
<feature type="compositionally biased region" description="Basic and acidic residues" evidence="7">
    <location>
        <begin position="1423"/>
        <end position="1434"/>
    </location>
</feature>
<dbReference type="RefSeq" id="XP_047736676.1">
    <property type="nucleotide sequence ID" value="XM_047880720.1"/>
</dbReference>
<feature type="compositionally biased region" description="Basic residues" evidence="7">
    <location>
        <begin position="1942"/>
        <end position="1954"/>
    </location>
</feature>
<dbReference type="PANTHER" id="PTHR14296">
    <property type="entry name" value="REMODELING AND SPACING FACTOR 1"/>
    <property type="match status" value="1"/>
</dbReference>
<feature type="compositionally biased region" description="Low complexity" evidence="7">
    <location>
        <begin position="1507"/>
        <end position="1525"/>
    </location>
</feature>
<feature type="compositionally biased region" description="Polar residues" evidence="7">
    <location>
        <begin position="869"/>
        <end position="884"/>
    </location>
</feature>
<feature type="compositionally biased region" description="Polar residues" evidence="7">
    <location>
        <begin position="1306"/>
        <end position="1320"/>
    </location>
</feature>
<dbReference type="PROSITE" id="PS01359">
    <property type="entry name" value="ZF_PHD_1"/>
    <property type="match status" value="1"/>
</dbReference>
<dbReference type="SMART" id="SM00249">
    <property type="entry name" value="PHD"/>
    <property type="match status" value="1"/>
</dbReference>
<feature type="compositionally biased region" description="Basic and acidic residues" evidence="7">
    <location>
        <begin position="1357"/>
        <end position="1373"/>
    </location>
</feature>
<feature type="compositionally biased region" description="Basic residues" evidence="7">
    <location>
        <begin position="2060"/>
        <end position="2072"/>
    </location>
</feature>
<dbReference type="InterPro" id="IPR019786">
    <property type="entry name" value="Zinc_finger_PHD-type_CS"/>
</dbReference>
<feature type="compositionally biased region" description="Low complexity" evidence="7">
    <location>
        <begin position="2291"/>
        <end position="2308"/>
    </location>
</feature>
<evidence type="ECO:0000313" key="10">
    <source>
        <dbReference type="Proteomes" id="UP000694843"/>
    </source>
</evidence>
<feature type="compositionally biased region" description="Polar residues" evidence="7">
    <location>
        <begin position="252"/>
        <end position="262"/>
    </location>
</feature>
<keyword evidence="2" id="KW-0479">Metal-binding</keyword>
<dbReference type="GO" id="GO:0031213">
    <property type="term" value="C:RSF complex"/>
    <property type="evidence" value="ECO:0007669"/>
    <property type="project" value="InterPro"/>
</dbReference>
<feature type="compositionally biased region" description="Basic and acidic residues" evidence="7">
    <location>
        <begin position="799"/>
        <end position="817"/>
    </location>
</feature>
<feature type="compositionally biased region" description="Basic and acidic residues" evidence="7">
    <location>
        <begin position="2491"/>
        <end position="2501"/>
    </location>
</feature>
<evidence type="ECO:0000313" key="11">
    <source>
        <dbReference type="RefSeq" id="XP_047736676.1"/>
    </source>
</evidence>
<feature type="compositionally biased region" description="Acidic residues" evidence="7">
    <location>
        <begin position="2377"/>
        <end position="2392"/>
    </location>
</feature>
<feature type="region of interest" description="Disordered" evidence="7">
    <location>
        <begin position="724"/>
        <end position="758"/>
    </location>
</feature>
<reference evidence="11" key="1">
    <citation type="submission" date="2025-08" db="UniProtKB">
        <authorList>
            <consortium name="RefSeq"/>
        </authorList>
    </citation>
    <scope>IDENTIFICATION</scope>
    <source>
        <tissue evidence="11">Whole organism</tissue>
    </source>
</reference>
<feature type="compositionally biased region" description="Polar residues" evidence="7">
    <location>
        <begin position="940"/>
        <end position="990"/>
    </location>
</feature>
<feature type="region of interest" description="Disordered" evidence="7">
    <location>
        <begin position="1747"/>
        <end position="1867"/>
    </location>
</feature>
<feature type="compositionally biased region" description="Polar residues" evidence="7">
    <location>
        <begin position="910"/>
        <end position="930"/>
    </location>
</feature>
<dbReference type="InterPro" id="IPR019787">
    <property type="entry name" value="Znf_PHD-finger"/>
</dbReference>
<feature type="compositionally biased region" description="Low complexity" evidence="7">
    <location>
        <begin position="570"/>
        <end position="589"/>
    </location>
</feature>
<feature type="compositionally biased region" description="Basic and acidic residues" evidence="7">
    <location>
        <begin position="834"/>
        <end position="854"/>
    </location>
</feature>
<feature type="compositionally biased region" description="Basic and acidic residues" evidence="7">
    <location>
        <begin position="622"/>
        <end position="635"/>
    </location>
</feature>
<evidence type="ECO:0000256" key="3">
    <source>
        <dbReference type="ARBA" id="ARBA00022771"/>
    </source>
</evidence>
<feature type="region of interest" description="Disordered" evidence="7">
    <location>
        <begin position="570"/>
        <end position="710"/>
    </location>
</feature>
<feature type="compositionally biased region" description="Basic and acidic residues" evidence="7">
    <location>
        <begin position="885"/>
        <end position="909"/>
    </location>
</feature>
<feature type="compositionally biased region" description="Polar residues" evidence="7">
    <location>
        <begin position="593"/>
        <end position="621"/>
    </location>
</feature>
<feature type="compositionally biased region" description="Acidic residues" evidence="7">
    <location>
        <begin position="2085"/>
        <end position="2103"/>
    </location>
</feature>
<feature type="compositionally biased region" description="Basic and acidic residues" evidence="7">
    <location>
        <begin position="2408"/>
        <end position="2461"/>
    </location>
</feature>
<feature type="compositionally biased region" description="Basic and acidic residues" evidence="7">
    <location>
        <begin position="1776"/>
        <end position="1792"/>
    </location>
</feature>
<gene>
    <name evidence="11" type="primary">LOC108672932</name>
</gene>
<feature type="compositionally biased region" description="Basic and acidic residues" evidence="7">
    <location>
        <begin position="1386"/>
        <end position="1400"/>
    </location>
</feature>
<feature type="region of interest" description="Disordered" evidence="7">
    <location>
        <begin position="194"/>
        <end position="262"/>
    </location>
</feature>
<feature type="compositionally biased region" description="Low complexity" evidence="7">
    <location>
        <begin position="1435"/>
        <end position="1445"/>
    </location>
</feature>
<dbReference type="Proteomes" id="UP000694843">
    <property type="component" value="Unplaced"/>
</dbReference>
<dbReference type="PANTHER" id="PTHR14296:SF16">
    <property type="entry name" value="REMODELING AND SPACING FACTOR 1"/>
    <property type="match status" value="1"/>
</dbReference>
<dbReference type="InterPro" id="IPR018501">
    <property type="entry name" value="DDT_dom"/>
</dbReference>
<dbReference type="GO" id="GO:0045892">
    <property type="term" value="P:negative regulation of DNA-templated transcription"/>
    <property type="evidence" value="ECO:0007669"/>
    <property type="project" value="TreeGrafter"/>
</dbReference>
<feature type="domain" description="PHD-type" evidence="8">
    <location>
        <begin position="2182"/>
        <end position="2232"/>
    </location>
</feature>
<feature type="compositionally biased region" description="Polar residues" evidence="7">
    <location>
        <begin position="1006"/>
        <end position="1017"/>
    </location>
</feature>
<feature type="compositionally biased region" description="Polar residues" evidence="7">
    <location>
        <begin position="1186"/>
        <end position="1195"/>
    </location>
</feature>
<dbReference type="Gene3D" id="2.30.30.1150">
    <property type="match status" value="1"/>
</dbReference>
<feature type="domain" description="DDT" evidence="9">
    <location>
        <begin position="9"/>
        <end position="70"/>
    </location>
</feature>
<feature type="compositionally biased region" description="Basic and acidic residues" evidence="7">
    <location>
        <begin position="1914"/>
        <end position="1926"/>
    </location>
</feature>
<feature type="region of interest" description="Disordered" evidence="7">
    <location>
        <begin position="2273"/>
        <end position="2323"/>
    </location>
</feature>
<dbReference type="InterPro" id="IPR028938">
    <property type="entry name" value="Rsf1-like"/>
</dbReference>
<feature type="compositionally biased region" description="Low complexity" evidence="7">
    <location>
        <begin position="1253"/>
        <end position="1270"/>
    </location>
</feature>
<feature type="compositionally biased region" description="Basic and acidic residues" evidence="7">
    <location>
        <begin position="1196"/>
        <end position="1213"/>
    </location>
</feature>
<feature type="region of interest" description="Disordered" evidence="7">
    <location>
        <begin position="776"/>
        <end position="1084"/>
    </location>
</feature>
<evidence type="ECO:0000256" key="4">
    <source>
        <dbReference type="ARBA" id="ARBA00022833"/>
    </source>
</evidence>
<keyword evidence="4" id="KW-0862">Zinc</keyword>
<dbReference type="GeneID" id="108672932"/>
<comment type="subcellular location">
    <subcellularLocation>
        <location evidence="1">Nucleus</location>
    </subcellularLocation>
</comment>
<feature type="region of interest" description="Disordered" evidence="7">
    <location>
        <begin position="1128"/>
        <end position="1270"/>
    </location>
</feature>
<dbReference type="OMA" id="GLAYWCQ"/>
<feature type="region of interest" description="Disordered" evidence="7">
    <location>
        <begin position="2043"/>
        <end position="2126"/>
    </location>
</feature>
<dbReference type="SUPFAM" id="SSF57903">
    <property type="entry name" value="FYVE/PHD zinc finger"/>
    <property type="match status" value="1"/>
</dbReference>
<feature type="compositionally biased region" description="Basic and acidic residues" evidence="7">
    <location>
        <begin position="2172"/>
        <end position="2184"/>
    </location>
</feature>
<dbReference type="CDD" id="cd15543">
    <property type="entry name" value="PHD_RSF1"/>
    <property type="match status" value="1"/>
</dbReference>
<evidence type="ECO:0000256" key="5">
    <source>
        <dbReference type="ARBA" id="ARBA00023242"/>
    </source>
</evidence>
<feature type="non-terminal residue" evidence="11">
    <location>
        <position position="2510"/>
    </location>
</feature>
<evidence type="ECO:0000259" key="8">
    <source>
        <dbReference type="PROSITE" id="PS50016"/>
    </source>
</evidence>
<feature type="region of interest" description="Disordered" evidence="7">
    <location>
        <begin position="2356"/>
        <end position="2510"/>
    </location>
</feature>
<evidence type="ECO:0000256" key="2">
    <source>
        <dbReference type="ARBA" id="ARBA00022723"/>
    </source>
</evidence>
<feature type="compositionally biased region" description="Basic and acidic residues" evidence="7">
    <location>
        <begin position="993"/>
        <end position="1002"/>
    </location>
</feature>
<evidence type="ECO:0000256" key="7">
    <source>
        <dbReference type="SAM" id="MobiDB-lite"/>
    </source>
</evidence>
<dbReference type="KEGG" id="hazt:108672932"/>
<sequence length="2510" mass="269208">MASTDVDLCTNYPDFAVICSFIDKFGDKLSADLPNIGELQSALENTDEVSPVIVQLVLLLLRKLNRATKIDRWEKALQRFAHLHSLKDGWELERFGFKQAQLEVKIRVLKNLFEALFDSCKSFKDKINGLAARELRLLPCGRDKRGIMYWWQMDECANLRIYKDDQDEETWTLAASSREELVALLNELESLSPGGGVSREISVEGSSSNSPLEGLSEAPTPVASSRASPVASGRASPVCDSGVPQSVDVDTGQHSRNNSTETTANVTEVIPNVADADALTSNVADAAEVTPNVADAAEVTPNVAEVDALTSNVADAAEVTPNVADAAEVTPNVADAAEVTPNVADAAEVTPNVAAAAEVTPNVADAAEVTPNVADAAEVTPNVADAAEVTPNVADAAEVTPNVADAAEVTPNVADAAELSPNVADAAEVIPSVADSAVVTTSFDVAERTPAIADITEAPPTNADIVAASLTNSDVTAAPLTNTDVSEAPPTNADVAAAPATNTDVAAAPPTDPDVAAALSNEKIAAAPPNADVAAAPTNEKVAAAPTNEKVAAAPPTDPDVAAAPPNADVAAAAPTDPDVAAAPPTNADINTEPLTSSEITDTPPSRVPPSSETKSLSTRKLTSDSEKSGERTEEAVNILTVPEAEKSLMDVTTSESSSAPDCSLPKDEKEDKEKDSFLDTKKLPAESKIDEKCSEPAIKRSDKSTAPKNLEENIIESEFKSQRVAKEKTDVSKVSSLLRKEDASSENPPINMDSENKIVERIESSKVLPETIGTCLKVPESMETSIPTSRQTSEIGETSEKNLEEVGDLKTSKVSDVKNIISSSKKPPIKQIEASKRPPEPDGRLKSPTEGRKSIAICSGLSEGPQKVSPTISLPSVEPSGQNESDKKRQDDADGVLRSDEGTLRPKESTGSAATQYDETKSDSSTGHKTVTAEKIECSNISDASEKYTSQGNETTLSSSSSEKPSANTEGFNSSTASKTSSETYSSLVSKDVAKVPEITHTKGSKFSNAISTSSDCIEGSKESSPMSTPSGTSLTSSETLSDGFVKKLVKENAPGTLNESKSLNPADKAGSGALGNMPEEKDHCTKLKSDLETLEVQPEKASQEIGNQFMFGKAESKNQGKLLRVFGSSSSTGSAKEKAAVSGSFGDVSNVVKPAEKLDPAESHLGISKQTITPVDTPHLSSYVHDSSGNDPNKSYENKNEPKTTNVDRSRGSGMSEKNSVPSSVKPAEKVSDSSSSSSVPILNDSDQCDKVSTSSSHVSDSSTSIDVTQKTISQSLHTTPKEASLIASNVSVSIKQTEIETPAISSVEASTASQTSAPCDEATVETDFPKILNPAVQPSSRPSLSDDVDGSVTRTRDAQKDGECVKEKLISDSSGSNPSAMTKEQKNSKEESVDKSKTPNVEKLQENEVTVGRKPPSCDSKSEVKCDERSSSKLQLDDSNSSLKDDSSSKKSDQKSEDLKTEKVNEPGKMGNVVQGPAKEEDSIVETSSLIPSTVPSVTEKNSDVIPSKSVESSSVTSIEPSLKPADELASSKKITPGVSASSSTELKKKPREDDEEEPTDDIPIKKKIKLDRGGSKPVGVSNLSSEEKSKSHAAGESIASDDVISEPVMIIKGDGEGAQNEAGITNHCENEEPFDEHSDSELRPPFRVVKFSETREQSTRCKIEVNDLAPENNFIGMDCDVASESLNLSAVPSEITEHSCELSKCQSIPWWERFDCPASRNGSIGASVTEEVLYTWGEGAGAECLTGNSSDESSEAVAETRRSVRSIAISKKNKEISRKEDETSKINEVDVNVNNDEDSKAENGKTSVGDEDDSSKTSGEGSKVNGVDESDKKEDDEVTKKDITLTSSDTNAEVGPIKNNSTVSEFKLDGEPFLAEYSSVKSDAMKNGELRDVDSKNEKIGTPNGKNNKKVKDLAADTKAEDADNGTEAPEETAPVSAKKRGRPKKRGGSRGRPSGSISSRGEAEKNGNSDDATSPPRKKSKSESVLVDDINDGGDGVRRQRSARIAKLREKELLDRQKLEEMRLQELAEEYCLLIVHRDKKKEKKEKKDREKKEKIHKKRKKKKHKRNPNDPWAASSSSSEEDDEEEEEEFMEEEVEENLVFKSDHEFSPESDLGEDEAVPVKRARTAIEEKQMLKEQLQQKQLQQKELSQDDKSTSEETQATEDDGTPKTEESLDDTKCEKCGHEDHPETILLCDLCDHGWHLSCLRPPLLAVPEGEWVCPDCQHLELILKLKQLLNKYDATQKRAEALQLNQQRLDMVNASLQNVIKKKKRRDGSRDGRDSLSDDSSSGDDSSSSVGSSTSSDDDEVGDSDSSGPLYTLRARVSQPLKQKFETFDELIDDAIRDEMEAAAGAGNAGRGKDIGNILHAERQDEEAFQEPADDDAADEADRMSVDEEDVQLAAKKETKHVEFADEKVNNDEEVKTETKNDLPHETEPKEDKEEEVAEKKVDCNKDGTEDDEDEVVAPKRKKKVVLKDSEDEGEDDGGNRDSDKSASESDQDEEAP</sequence>
<feature type="compositionally biased region" description="Low complexity" evidence="7">
    <location>
        <begin position="1024"/>
        <end position="1043"/>
    </location>
</feature>
<dbReference type="GO" id="GO:0008270">
    <property type="term" value="F:zinc ion binding"/>
    <property type="evidence" value="ECO:0007669"/>
    <property type="project" value="UniProtKB-KW"/>
</dbReference>
<feature type="compositionally biased region" description="Basic and acidic residues" evidence="7">
    <location>
        <begin position="1833"/>
        <end position="1847"/>
    </location>
</feature>
<dbReference type="PROSITE" id="PS50016">
    <property type="entry name" value="ZF_PHD_2"/>
    <property type="match status" value="1"/>
</dbReference>
<dbReference type="Pfam" id="PF00628">
    <property type="entry name" value="PHD"/>
    <property type="match status" value="1"/>
</dbReference>
<dbReference type="InterPro" id="IPR001965">
    <property type="entry name" value="Znf_PHD"/>
</dbReference>
<evidence type="ECO:0000256" key="1">
    <source>
        <dbReference type="ARBA" id="ARBA00004123"/>
    </source>
</evidence>
<keyword evidence="3 6" id="KW-0863">Zinc-finger</keyword>
<accession>A0A979FJD5</accession>
<protein>
    <submittedName>
        <fullName evidence="11">Serine-rich adhesin for platelets</fullName>
    </submittedName>
</protein>
<organism evidence="10 11">
    <name type="scientific">Hyalella azteca</name>
    <name type="common">Amphipod</name>
    <dbReference type="NCBI Taxonomy" id="294128"/>
    <lineage>
        <taxon>Eukaryota</taxon>
        <taxon>Metazoa</taxon>
        <taxon>Ecdysozoa</taxon>
        <taxon>Arthropoda</taxon>
        <taxon>Crustacea</taxon>
        <taxon>Multicrustacea</taxon>
        <taxon>Malacostraca</taxon>
        <taxon>Eumalacostraca</taxon>
        <taxon>Peracarida</taxon>
        <taxon>Amphipoda</taxon>
        <taxon>Senticaudata</taxon>
        <taxon>Talitrida</taxon>
        <taxon>Talitroidea</taxon>
        <taxon>Hyalellidae</taxon>
        <taxon>Hyalella</taxon>
    </lineage>
</organism>
<feature type="compositionally biased region" description="Polar residues" evidence="7">
    <location>
        <begin position="783"/>
        <end position="797"/>
    </location>
</feature>
<evidence type="ECO:0000256" key="6">
    <source>
        <dbReference type="PROSITE-ProRule" id="PRU00146"/>
    </source>
</evidence>
<feature type="region of interest" description="Disordered" evidence="7">
    <location>
        <begin position="2141"/>
        <end position="2184"/>
    </location>
</feature>